<dbReference type="PANTHER" id="PTHR34385:SF1">
    <property type="entry name" value="PEPTIDOGLYCAN L-ALANYL-D-GLUTAMATE ENDOPEPTIDASE CWLK"/>
    <property type="match status" value="1"/>
</dbReference>
<dbReference type="PANTHER" id="PTHR34385">
    <property type="entry name" value="D-ALANYL-D-ALANINE CARBOXYPEPTIDASE"/>
    <property type="match status" value="1"/>
</dbReference>
<sequence>MNMAPGVVLSALDSRNESQSSDPESQGKLPNKTTAFGDHFPGIVNLDPDLLHALRQASTAANAEGVDVFVNSGWRSKEYQAQLYREAAAKYGSEEEASRWVATPEVSSHVSGRAVDLGGVDATAWFSQFGASYGLCQTYENEPWHYELRPEAATEGCPAMSTDATMH</sequence>
<feature type="region of interest" description="Disordered" evidence="1">
    <location>
        <begin position="1"/>
        <end position="34"/>
    </location>
</feature>
<dbReference type="CDD" id="cd14846">
    <property type="entry name" value="Peptidase_M15_like"/>
    <property type="match status" value="1"/>
</dbReference>
<evidence type="ECO:0000259" key="2">
    <source>
        <dbReference type="Pfam" id="PF02557"/>
    </source>
</evidence>
<gene>
    <name evidence="3" type="ORF">G7066_05535</name>
</gene>
<reference evidence="3 4" key="1">
    <citation type="submission" date="2020-03" db="EMBL/GenBank/DDBJ databases">
        <title>Leucobacter sp. nov., isolated from beetles.</title>
        <authorList>
            <person name="Hyun D.-W."/>
            <person name="Bae J.-W."/>
        </authorList>
    </citation>
    <scope>NUCLEOTIDE SEQUENCE [LARGE SCALE GENOMIC DNA]</scope>
    <source>
        <strain evidence="3 4">HDW9A</strain>
    </source>
</reference>
<evidence type="ECO:0000313" key="3">
    <source>
        <dbReference type="EMBL" id="QIM19683.1"/>
    </source>
</evidence>
<dbReference type="EMBL" id="CP049933">
    <property type="protein sequence ID" value="QIM19683.1"/>
    <property type="molecule type" value="Genomic_DNA"/>
</dbReference>
<dbReference type="Pfam" id="PF02557">
    <property type="entry name" value="VanY"/>
    <property type="match status" value="1"/>
</dbReference>
<protein>
    <submittedName>
        <fullName evidence="3">M15 family metallopeptidase</fullName>
    </submittedName>
</protein>
<feature type="domain" description="D-alanyl-D-alanine carboxypeptidase-like core" evidence="2">
    <location>
        <begin position="46"/>
        <end position="126"/>
    </location>
</feature>
<dbReference type="InterPro" id="IPR052179">
    <property type="entry name" value="DD-CPase-like"/>
</dbReference>
<dbReference type="Proteomes" id="UP000503441">
    <property type="component" value="Chromosome"/>
</dbReference>
<dbReference type="SUPFAM" id="SSF55166">
    <property type="entry name" value="Hedgehog/DD-peptidase"/>
    <property type="match status" value="1"/>
</dbReference>
<dbReference type="Gene3D" id="3.30.1380.10">
    <property type="match status" value="1"/>
</dbReference>
<evidence type="ECO:0000313" key="4">
    <source>
        <dbReference type="Proteomes" id="UP000503441"/>
    </source>
</evidence>
<dbReference type="InterPro" id="IPR003709">
    <property type="entry name" value="VanY-like_core_dom"/>
</dbReference>
<keyword evidence="4" id="KW-1185">Reference proteome</keyword>
<proteinExistence type="predicted"/>
<evidence type="ECO:0000256" key="1">
    <source>
        <dbReference type="SAM" id="MobiDB-lite"/>
    </source>
</evidence>
<accession>A0ABX6JZN0</accession>
<organism evidence="3 4">
    <name type="scientific">Leucobacter coleopterorum</name>
    <dbReference type="NCBI Taxonomy" id="2714933"/>
    <lineage>
        <taxon>Bacteria</taxon>
        <taxon>Bacillati</taxon>
        <taxon>Actinomycetota</taxon>
        <taxon>Actinomycetes</taxon>
        <taxon>Micrococcales</taxon>
        <taxon>Microbacteriaceae</taxon>
        <taxon>Leucobacter</taxon>
    </lineage>
</organism>
<dbReference type="InterPro" id="IPR009045">
    <property type="entry name" value="Zn_M74/Hedgehog-like"/>
</dbReference>
<name>A0ABX6JZN0_9MICO</name>